<accession>A0A2C8YJ79</accession>
<proteinExistence type="predicted"/>
<dbReference type="AlphaFoldDB" id="A0A2C8YJ79"/>
<dbReference type="RefSeq" id="WP_229671314.1">
    <property type="nucleotide sequence ID" value="NZ_BMLC01000002.1"/>
</dbReference>
<sequence>MTEELLLPDITVNGAERSLASGASVADLVSEMTGRSIASDGNATDGTRLGVAVACNAAVVPRSRWSSTLIAPGDDIEIVTAVQGG</sequence>
<dbReference type="EMBL" id="OCST01000001">
    <property type="protein sequence ID" value="SOE50459.1"/>
    <property type="molecule type" value="Genomic_DNA"/>
</dbReference>
<dbReference type="CDD" id="cd00565">
    <property type="entry name" value="Ubl_ThiS"/>
    <property type="match status" value="1"/>
</dbReference>
<dbReference type="InterPro" id="IPR012675">
    <property type="entry name" value="Beta-grasp_dom_sf"/>
</dbReference>
<reference evidence="1 2" key="1">
    <citation type="submission" date="2017-09" db="EMBL/GenBank/DDBJ databases">
        <authorList>
            <person name="Ehlers B."/>
            <person name="Leendertz F.H."/>
        </authorList>
    </citation>
    <scope>NUCLEOTIDE SEQUENCE [LARGE SCALE GENOMIC DNA]</scope>
    <source>
        <strain evidence="1 2">CGMCC 1.05381</strain>
    </source>
</reference>
<organism evidence="1 2">
    <name type="scientific">Salinibacterium xinjiangense</name>
    <dbReference type="NCBI Taxonomy" id="386302"/>
    <lineage>
        <taxon>Bacteria</taxon>
        <taxon>Bacillati</taxon>
        <taxon>Actinomycetota</taxon>
        <taxon>Actinomycetes</taxon>
        <taxon>Micrococcales</taxon>
        <taxon>Microbacteriaceae</taxon>
        <taxon>Salinibacterium</taxon>
    </lineage>
</organism>
<dbReference type="PANTHER" id="PTHR34472:SF1">
    <property type="entry name" value="SULFUR CARRIER PROTEIN THIS"/>
    <property type="match status" value="1"/>
</dbReference>
<evidence type="ECO:0000313" key="2">
    <source>
        <dbReference type="Proteomes" id="UP000219440"/>
    </source>
</evidence>
<protein>
    <submittedName>
        <fullName evidence="1">Sulfur carrier protein</fullName>
    </submittedName>
</protein>
<dbReference type="InterPro" id="IPR016155">
    <property type="entry name" value="Mopterin_synth/thiamin_S_b"/>
</dbReference>
<keyword evidence="2" id="KW-1185">Reference proteome</keyword>
<dbReference type="InterPro" id="IPR003749">
    <property type="entry name" value="ThiS/MoaD-like"/>
</dbReference>
<gene>
    <name evidence="1" type="ORF">SAMN06296378_0372</name>
</gene>
<dbReference type="Proteomes" id="UP000219440">
    <property type="component" value="Unassembled WGS sequence"/>
</dbReference>
<dbReference type="PANTHER" id="PTHR34472">
    <property type="entry name" value="SULFUR CARRIER PROTEIN THIS"/>
    <property type="match status" value="1"/>
</dbReference>
<evidence type="ECO:0000313" key="1">
    <source>
        <dbReference type="EMBL" id="SOE50459.1"/>
    </source>
</evidence>
<dbReference type="InterPro" id="IPR010035">
    <property type="entry name" value="Thi_S"/>
</dbReference>
<dbReference type="Pfam" id="PF02597">
    <property type="entry name" value="ThiS"/>
    <property type="match status" value="1"/>
</dbReference>
<dbReference type="Gene3D" id="3.10.20.30">
    <property type="match status" value="1"/>
</dbReference>
<dbReference type="NCBIfam" id="TIGR01683">
    <property type="entry name" value="thiS"/>
    <property type="match status" value="1"/>
</dbReference>
<dbReference type="SUPFAM" id="SSF54285">
    <property type="entry name" value="MoaD/ThiS"/>
    <property type="match status" value="1"/>
</dbReference>
<name>A0A2C8YJ79_9MICO</name>